<protein>
    <submittedName>
        <fullName evidence="3">DEAD/DEAH box helicase family protein</fullName>
    </submittedName>
</protein>
<evidence type="ECO:0000259" key="2">
    <source>
        <dbReference type="PROSITE" id="PS51192"/>
    </source>
</evidence>
<dbReference type="Proteomes" id="UP000609849">
    <property type="component" value="Unassembled WGS sequence"/>
</dbReference>
<dbReference type="Gene3D" id="3.40.50.300">
    <property type="entry name" value="P-loop containing nucleotide triphosphate hydrolases"/>
    <property type="match status" value="1"/>
</dbReference>
<keyword evidence="3" id="KW-0347">Helicase</keyword>
<dbReference type="SUPFAM" id="SSF57783">
    <property type="entry name" value="Zinc beta-ribbon"/>
    <property type="match status" value="1"/>
</dbReference>
<dbReference type="SUPFAM" id="SSF52540">
    <property type="entry name" value="P-loop containing nucleoside triphosphate hydrolases"/>
    <property type="match status" value="2"/>
</dbReference>
<dbReference type="SMART" id="SM00487">
    <property type="entry name" value="DEXDc"/>
    <property type="match status" value="1"/>
</dbReference>
<organism evidence="3 4">
    <name type="scientific">Romboutsia faecis</name>
    <dbReference type="NCBI Taxonomy" id="2764597"/>
    <lineage>
        <taxon>Bacteria</taxon>
        <taxon>Bacillati</taxon>
        <taxon>Bacillota</taxon>
        <taxon>Clostridia</taxon>
        <taxon>Peptostreptococcales</taxon>
        <taxon>Peptostreptococcaceae</taxon>
        <taxon>Romboutsia</taxon>
    </lineage>
</organism>
<dbReference type="InterPro" id="IPR027417">
    <property type="entry name" value="P-loop_NTPase"/>
</dbReference>
<keyword evidence="1" id="KW-0175">Coiled coil</keyword>
<dbReference type="PROSITE" id="PS51192">
    <property type="entry name" value="HELICASE_ATP_BIND_1"/>
    <property type="match status" value="1"/>
</dbReference>
<dbReference type="InterPro" id="IPR014001">
    <property type="entry name" value="Helicase_ATP-bd"/>
</dbReference>
<comment type="caution">
    <text evidence="3">The sequence shown here is derived from an EMBL/GenBank/DDBJ whole genome shotgun (WGS) entry which is preliminary data.</text>
</comment>
<dbReference type="InterPro" id="IPR006935">
    <property type="entry name" value="Helicase/UvrB_N"/>
</dbReference>
<keyword evidence="4" id="KW-1185">Reference proteome</keyword>
<reference evidence="3 4" key="1">
    <citation type="submission" date="2020-08" db="EMBL/GenBank/DDBJ databases">
        <authorList>
            <person name="Liu C."/>
            <person name="Sun Q."/>
        </authorList>
    </citation>
    <scope>NUCLEOTIDE SEQUENCE [LARGE SCALE GENOMIC DNA]</scope>
    <source>
        <strain evidence="3 4">NSJ-18</strain>
    </source>
</reference>
<dbReference type="InterPro" id="IPR002694">
    <property type="entry name" value="Znf_CHC2"/>
</dbReference>
<dbReference type="Gene3D" id="3.90.580.10">
    <property type="entry name" value="Zinc finger, CHC2-type domain"/>
    <property type="match status" value="1"/>
</dbReference>
<keyword evidence="3" id="KW-0378">Hydrolase</keyword>
<dbReference type="InterPro" id="IPR036977">
    <property type="entry name" value="DNA_primase_Znf_CHC2"/>
</dbReference>
<sequence>MISLKNIIDGLKSNPSILENTLNLYGSYEKNKNRNCVHCSSSDALKINKKNNTYKCFSCGAGGSVIDLVINKEKTDFMGAIKKLCIDNGIELPKAEYTEEEKKAFKKALEDKKEINKYIFKLENELKNPNTNIDTKFRISCLIDNLKENKDFINDTEIINYSKFKANKTISIDKYISEHDEAVTNAINGAKGGETHLLIAPTGSGKTYSIINILKKYKYKAIFILPNSANVEQVMSEYNIPGAYDKLSATDAMEKDNVVVMTWDKVSKLTEADLSEYIIIIDEIHQTYTDTYRKKAIKGLYDVSKKFKGRIDITGTPNKLDFEIYNYITEYKQKEQTKYNVKLYNGIDTKMIIDILNNSNNSSLLMNDTKELKYISTMINKKSDVITSDTKEASQLYNNIMTRSDMGDFKVLLNTTTIVAGVNIKNPNVSDIIVSNIKDLGTIKQYVARFRDLKEVNIHIFNNYQEECKIYDIEWLVNENISKASILKDAYNVACNGNTEFSTLGLNINPINLDTNVYFNRDINNYEVDSVYIRSQVYSKYYNSRTLESFKVLLEEYFENIEIVYNIKANEDIKRDKDIYKHELKLSKEEAIDNLEQYKDILIGYDEIKKSKLSSNLKEYLKINNLYVEDIQKEYLKNNVHKLINENSLKSMISLYGKYVLENSFSLDLAWNMAQRKNNKKIFAKINTIIYDELKQEYPNAFSNDYSLEVRIYNLITHYLYEGVSYTQEHLEDLSEALRIAFGDNWSLSTKKISAVLNQIYNIDRVKINLSVSDKNYNFYKNILPGSETNEKRINAYTIKSRIDISDIKKELGATSSDMSLEYSIQKRKAKILSQLDSNHKEILLEGIF</sequence>
<feature type="coiled-coil region" evidence="1">
    <location>
        <begin position="570"/>
        <end position="601"/>
    </location>
</feature>
<dbReference type="Pfam" id="PF01807">
    <property type="entry name" value="Zn_ribbon_DnaG"/>
    <property type="match status" value="1"/>
</dbReference>
<dbReference type="SMART" id="SM00400">
    <property type="entry name" value="ZnF_CHCC"/>
    <property type="match status" value="1"/>
</dbReference>
<evidence type="ECO:0000313" key="4">
    <source>
        <dbReference type="Proteomes" id="UP000609849"/>
    </source>
</evidence>
<accession>A0ABR7JTX7</accession>
<proteinExistence type="predicted"/>
<keyword evidence="3" id="KW-0067">ATP-binding</keyword>
<evidence type="ECO:0000313" key="3">
    <source>
        <dbReference type="EMBL" id="MBC5998382.1"/>
    </source>
</evidence>
<dbReference type="Pfam" id="PF04851">
    <property type="entry name" value="ResIII"/>
    <property type="match status" value="1"/>
</dbReference>
<dbReference type="RefSeq" id="WP_153973175.1">
    <property type="nucleotide sequence ID" value="NZ_JACRWE010000017.1"/>
</dbReference>
<evidence type="ECO:0000256" key="1">
    <source>
        <dbReference type="SAM" id="Coils"/>
    </source>
</evidence>
<dbReference type="GO" id="GO:0004386">
    <property type="term" value="F:helicase activity"/>
    <property type="evidence" value="ECO:0007669"/>
    <property type="project" value="UniProtKB-KW"/>
</dbReference>
<feature type="domain" description="Helicase ATP-binding" evidence="2">
    <location>
        <begin position="187"/>
        <end position="335"/>
    </location>
</feature>
<name>A0ABR7JTX7_9FIRM</name>
<dbReference type="EMBL" id="JACRWE010000017">
    <property type="protein sequence ID" value="MBC5998382.1"/>
    <property type="molecule type" value="Genomic_DNA"/>
</dbReference>
<keyword evidence="3" id="KW-0547">Nucleotide-binding</keyword>
<gene>
    <name evidence="3" type="ORF">H8923_16700</name>
</gene>